<organism evidence="5 6">
    <name type="scientific">Apiospora marii</name>
    <dbReference type="NCBI Taxonomy" id="335849"/>
    <lineage>
        <taxon>Eukaryota</taxon>
        <taxon>Fungi</taxon>
        <taxon>Dikarya</taxon>
        <taxon>Ascomycota</taxon>
        <taxon>Pezizomycotina</taxon>
        <taxon>Sordariomycetes</taxon>
        <taxon>Xylariomycetidae</taxon>
        <taxon>Amphisphaeriales</taxon>
        <taxon>Apiosporaceae</taxon>
        <taxon>Apiospora</taxon>
    </lineage>
</organism>
<feature type="domain" description="AMP-dependent synthetase/ligase" evidence="3">
    <location>
        <begin position="41"/>
        <end position="409"/>
    </location>
</feature>
<dbReference type="EMBL" id="JAQQWI010000006">
    <property type="protein sequence ID" value="KAK8033010.1"/>
    <property type="molecule type" value="Genomic_DNA"/>
</dbReference>
<dbReference type="PROSITE" id="PS00455">
    <property type="entry name" value="AMP_BINDING"/>
    <property type="match status" value="1"/>
</dbReference>
<evidence type="ECO:0000259" key="3">
    <source>
        <dbReference type="Pfam" id="PF00501"/>
    </source>
</evidence>
<evidence type="ECO:0000259" key="4">
    <source>
        <dbReference type="Pfam" id="PF13193"/>
    </source>
</evidence>
<protein>
    <submittedName>
        <fullName evidence="5">Acetyl-CoA synthetase-like protein</fullName>
    </submittedName>
</protein>
<reference evidence="5 6" key="1">
    <citation type="submission" date="2023-01" db="EMBL/GenBank/DDBJ databases">
        <title>Analysis of 21 Apiospora genomes using comparative genomics revels a genus with tremendous synthesis potential of carbohydrate active enzymes and secondary metabolites.</title>
        <authorList>
            <person name="Sorensen T."/>
        </authorList>
    </citation>
    <scope>NUCLEOTIDE SEQUENCE [LARGE SCALE GENOMIC DNA]</scope>
    <source>
        <strain evidence="5 6">CBS 20057</strain>
    </source>
</reference>
<proteinExistence type="inferred from homology"/>
<accession>A0ABR1SFA8</accession>
<dbReference type="Gene3D" id="3.40.50.12780">
    <property type="entry name" value="N-terminal domain of ligase-like"/>
    <property type="match status" value="1"/>
</dbReference>
<dbReference type="InterPro" id="IPR042099">
    <property type="entry name" value="ANL_N_sf"/>
</dbReference>
<dbReference type="Proteomes" id="UP001396898">
    <property type="component" value="Unassembled WGS sequence"/>
</dbReference>
<dbReference type="PANTHER" id="PTHR24096">
    <property type="entry name" value="LONG-CHAIN-FATTY-ACID--COA LIGASE"/>
    <property type="match status" value="1"/>
</dbReference>
<dbReference type="Gene3D" id="3.30.300.30">
    <property type="match status" value="1"/>
</dbReference>
<evidence type="ECO:0000313" key="6">
    <source>
        <dbReference type="Proteomes" id="UP001396898"/>
    </source>
</evidence>
<dbReference type="InterPro" id="IPR020845">
    <property type="entry name" value="AMP-binding_CS"/>
</dbReference>
<feature type="domain" description="AMP-binding enzyme C-terminal" evidence="4">
    <location>
        <begin position="485"/>
        <end position="565"/>
    </location>
</feature>
<dbReference type="Pfam" id="PF13193">
    <property type="entry name" value="AMP-binding_C"/>
    <property type="match status" value="1"/>
</dbReference>
<dbReference type="Pfam" id="PF00501">
    <property type="entry name" value="AMP-binding"/>
    <property type="match status" value="1"/>
</dbReference>
<evidence type="ECO:0000256" key="1">
    <source>
        <dbReference type="ARBA" id="ARBA00006432"/>
    </source>
</evidence>
<comment type="caution">
    <text evidence="5">The sequence shown here is derived from an EMBL/GenBank/DDBJ whole genome shotgun (WGS) entry which is preliminary data.</text>
</comment>
<evidence type="ECO:0000313" key="5">
    <source>
        <dbReference type="EMBL" id="KAK8033010.1"/>
    </source>
</evidence>
<dbReference type="SUPFAM" id="SSF56801">
    <property type="entry name" value="Acetyl-CoA synthetase-like"/>
    <property type="match status" value="1"/>
</dbReference>
<dbReference type="InterPro" id="IPR000873">
    <property type="entry name" value="AMP-dep_synth/lig_dom"/>
</dbReference>
<dbReference type="PANTHER" id="PTHR24096:SF149">
    <property type="entry name" value="AMP-BINDING DOMAIN-CONTAINING PROTEIN-RELATED"/>
    <property type="match status" value="1"/>
</dbReference>
<dbReference type="InterPro" id="IPR025110">
    <property type="entry name" value="AMP-bd_C"/>
</dbReference>
<keyword evidence="6" id="KW-1185">Reference proteome</keyword>
<dbReference type="InterPro" id="IPR045851">
    <property type="entry name" value="AMP-bd_C_sf"/>
</dbReference>
<name>A0ABR1SFA8_9PEZI</name>
<comment type="similarity">
    <text evidence="1">Belongs to the ATP-dependent AMP-binding enzyme family.</text>
</comment>
<gene>
    <name evidence="5" type="ORF">PG991_002408</name>
</gene>
<sequence>MVFKSNHADLAIPEVDIWTLLFERKEKEWTDDKANIINIKELFIDGETGSAYNFTQLKSTALDFGKGLKSQWNWKKGDVLGIFSPNSIDYAPVVFGTLWAGGVCSTANPTYTAKELAFQMKDSNVKGIVTQQAMLPTALKAAKEIGIPEDRIILIGHDRDPSGKIHHFTQLKSTSLLNLSYQTRVDPKKDLAFLVYSSGTTGLPKGVMLSHTNIVANVLQFSSAEKRSGLHCMGGQDGKGDKQLAVLPFYHVYGLTCILHATVWDGYQAIALPKFELEKACKLIQDYQVTFAYVPPPIILGFAKHPIVDKYDLSSLKWLNSGAAPLTAELVDAVWERLTVPTKQGYGLSETAPVTHMQSVLEWAKFKGSVGPLMANMEAKIVDLDGKELSVGQDGEIWVNGPNVFQGYLNRPELAKETFSECGFFKTGDIGHSDVKGNFYITDRLKELIKYSKSRSDPTISAFQQYNVANPFILSTEGFQVAPAELEGLLLGHSEIADACVIPAFDKERSEEVPRAYIVMKTGVPQTDEKAKELIDWVASKVAPHKQLRGGIRFIEEVPKNPSGKILRRVLKEQAKKEDRAEGPKL</sequence>
<evidence type="ECO:0000256" key="2">
    <source>
        <dbReference type="ARBA" id="ARBA00022598"/>
    </source>
</evidence>
<dbReference type="CDD" id="cd05911">
    <property type="entry name" value="Firefly_Luc_like"/>
    <property type="match status" value="1"/>
</dbReference>
<keyword evidence="2" id="KW-0436">Ligase</keyword>